<name>A0A1T4W5B8_9GAMM</name>
<protein>
    <submittedName>
        <fullName evidence="1">Uncharacterized protein</fullName>
    </submittedName>
</protein>
<evidence type="ECO:0000313" key="1">
    <source>
        <dbReference type="EMBL" id="SKA72339.1"/>
    </source>
</evidence>
<accession>A0A1T4W5B8</accession>
<gene>
    <name evidence="1" type="ORF">SAMN02745130_01037</name>
</gene>
<dbReference type="EMBL" id="FUYB01000003">
    <property type="protein sequence ID" value="SKA72339.1"/>
    <property type="molecule type" value="Genomic_DNA"/>
</dbReference>
<keyword evidence="2" id="KW-1185">Reference proteome</keyword>
<organism evidence="1 2">
    <name type="scientific">Thiothrix eikelboomii</name>
    <dbReference type="NCBI Taxonomy" id="92487"/>
    <lineage>
        <taxon>Bacteria</taxon>
        <taxon>Pseudomonadati</taxon>
        <taxon>Pseudomonadota</taxon>
        <taxon>Gammaproteobacteria</taxon>
        <taxon>Thiotrichales</taxon>
        <taxon>Thiotrichaceae</taxon>
        <taxon>Thiothrix</taxon>
    </lineage>
</organism>
<evidence type="ECO:0000313" key="2">
    <source>
        <dbReference type="Proteomes" id="UP000190460"/>
    </source>
</evidence>
<sequence length="111" mass="12386">MGLAQPALVFWVHSSGYVGKKCINSYLQHLSKVEWVVRDSGLWKVTALGKTASTHNFVLSKALEGKNPESPVKTEEASEPSAMREIEHFSREWMPERPASVAWLYRSGVGV</sequence>
<dbReference type="STRING" id="92487.SAMN02745130_01037"/>
<dbReference type="Proteomes" id="UP000190460">
    <property type="component" value="Unassembled WGS sequence"/>
</dbReference>
<dbReference type="AlphaFoldDB" id="A0A1T4W5B8"/>
<reference evidence="1 2" key="1">
    <citation type="submission" date="2017-02" db="EMBL/GenBank/DDBJ databases">
        <authorList>
            <person name="Peterson S.W."/>
        </authorList>
    </citation>
    <scope>NUCLEOTIDE SEQUENCE [LARGE SCALE GENOMIC DNA]</scope>
    <source>
        <strain evidence="1 2">ATCC 49788</strain>
    </source>
</reference>
<proteinExistence type="predicted"/>